<dbReference type="EC" id="2.7.11.1" evidence="1"/>
<evidence type="ECO:0000313" key="9">
    <source>
        <dbReference type="Proteomes" id="UP000005237"/>
    </source>
</evidence>
<dbReference type="InterPro" id="IPR050235">
    <property type="entry name" value="CK1_Ser-Thr_kinase"/>
</dbReference>
<dbReference type="InterPro" id="IPR000719">
    <property type="entry name" value="Prot_kinase_dom"/>
</dbReference>
<feature type="region of interest" description="Disordered" evidence="6">
    <location>
        <begin position="1"/>
        <end position="66"/>
    </location>
</feature>
<dbReference type="SUPFAM" id="SSF56112">
    <property type="entry name" value="Protein kinase-like (PK-like)"/>
    <property type="match status" value="1"/>
</dbReference>
<comment type="similarity">
    <text evidence="5">Belongs to the protein kinase superfamily.</text>
</comment>
<dbReference type="InterPro" id="IPR008271">
    <property type="entry name" value="Ser/Thr_kinase_AS"/>
</dbReference>
<dbReference type="InterPro" id="IPR011009">
    <property type="entry name" value="Kinase-like_dom_sf"/>
</dbReference>
<protein>
    <recommendedName>
        <fullName evidence="1">non-specific serine/threonine protein kinase</fullName>
        <ecNumber evidence="1">2.7.11.1</ecNumber>
    </recommendedName>
</protein>
<evidence type="ECO:0000259" key="7">
    <source>
        <dbReference type="PROSITE" id="PS50011"/>
    </source>
</evidence>
<name>A0A8R1HMQ9_CAEJA</name>
<sequence>MSCEKVKKEVGDEKKEDKKEEKNEEKKEEKKEDTKKMEAPAPKKEQDIKSKKEKRAAGAVHNQKNNEHMLIEGSNILGRFEVKGIIGGGGFAQIFQAYDKVRKEDCAIKVEHSSQDIRRMKLEICVLLALRGSTGIPEILGQGKWQNGDIKSHFIVMQIVGKNLSDVRRSLPHKKISERTLYRAMLQILKALSLLHGTGFLHRDLKPSNCCVGAVDCSRIYLIDYGKRAHVGRVSRSAPLIAQSFLKGLSRQYLEYGGIVRKPRAGVGLRGTIRYMSLDAHARHDLGPNNDLVAFLYTTIECGDGSLPWSYEKTQDDIMKLKQTHTGEKLCAKQPKMTKAAEYIESLNYHNIPDYEKLTALIEECNPTDLKPSEPYEWQYRPLHSAATDAAGMRDNATDRPTLATDV</sequence>
<dbReference type="EnsemblMetazoa" id="CJA03619.1">
    <property type="protein sequence ID" value="CJA03619.1"/>
    <property type="gene ID" value="WBGene00122823"/>
</dbReference>
<keyword evidence="9" id="KW-1185">Reference proteome</keyword>
<dbReference type="OMA" id="NCCIGVP"/>
<reference evidence="8" key="2">
    <citation type="submission" date="2022-06" db="UniProtKB">
        <authorList>
            <consortium name="EnsemblMetazoa"/>
        </authorList>
    </citation>
    <scope>IDENTIFICATION</scope>
    <source>
        <strain evidence="8">DF5081</strain>
    </source>
</reference>
<evidence type="ECO:0000256" key="6">
    <source>
        <dbReference type="SAM" id="MobiDB-lite"/>
    </source>
</evidence>
<dbReference type="AlphaFoldDB" id="A0A8R1HMQ9"/>
<dbReference type="GO" id="GO:0005524">
    <property type="term" value="F:ATP binding"/>
    <property type="evidence" value="ECO:0007669"/>
    <property type="project" value="UniProtKB-UniRule"/>
</dbReference>
<keyword evidence="3 4" id="KW-0067">ATP-binding</keyword>
<feature type="compositionally biased region" description="Basic and acidic residues" evidence="6">
    <location>
        <begin position="1"/>
        <end position="50"/>
    </location>
</feature>
<evidence type="ECO:0000256" key="2">
    <source>
        <dbReference type="ARBA" id="ARBA00022741"/>
    </source>
</evidence>
<proteinExistence type="inferred from homology"/>
<dbReference type="SMART" id="SM00220">
    <property type="entry name" value="S_TKc"/>
    <property type="match status" value="1"/>
</dbReference>
<dbReference type="Pfam" id="PF00069">
    <property type="entry name" value="Pkinase"/>
    <property type="match status" value="1"/>
</dbReference>
<evidence type="ECO:0000313" key="8">
    <source>
        <dbReference type="EnsemblMetazoa" id="CJA03619.1"/>
    </source>
</evidence>
<evidence type="ECO:0000256" key="3">
    <source>
        <dbReference type="ARBA" id="ARBA00022840"/>
    </source>
</evidence>
<keyword evidence="5" id="KW-0808">Transferase</keyword>
<dbReference type="PROSITE" id="PS00107">
    <property type="entry name" value="PROTEIN_KINASE_ATP"/>
    <property type="match status" value="1"/>
</dbReference>
<dbReference type="Gene3D" id="1.10.510.10">
    <property type="entry name" value="Transferase(Phosphotransferase) domain 1"/>
    <property type="match status" value="1"/>
</dbReference>
<dbReference type="PROSITE" id="PS00108">
    <property type="entry name" value="PROTEIN_KINASE_ST"/>
    <property type="match status" value="1"/>
</dbReference>
<keyword evidence="2 4" id="KW-0547">Nucleotide-binding</keyword>
<dbReference type="InterPro" id="IPR017441">
    <property type="entry name" value="Protein_kinase_ATP_BS"/>
</dbReference>
<keyword evidence="5" id="KW-0723">Serine/threonine-protein kinase</keyword>
<accession>A0A8R1HMQ9</accession>
<dbReference type="PROSITE" id="PS50011">
    <property type="entry name" value="PROTEIN_KINASE_DOM"/>
    <property type="match status" value="1"/>
</dbReference>
<dbReference type="Proteomes" id="UP000005237">
    <property type="component" value="Unassembled WGS sequence"/>
</dbReference>
<evidence type="ECO:0000256" key="5">
    <source>
        <dbReference type="RuleBase" id="RU000304"/>
    </source>
</evidence>
<dbReference type="PANTHER" id="PTHR11909">
    <property type="entry name" value="CASEIN KINASE-RELATED"/>
    <property type="match status" value="1"/>
</dbReference>
<feature type="domain" description="Protein kinase" evidence="7">
    <location>
        <begin position="80"/>
        <end position="407"/>
    </location>
</feature>
<dbReference type="GO" id="GO:0004674">
    <property type="term" value="F:protein serine/threonine kinase activity"/>
    <property type="evidence" value="ECO:0007669"/>
    <property type="project" value="UniProtKB-KW"/>
</dbReference>
<organism evidence="8 9">
    <name type="scientific">Caenorhabditis japonica</name>
    <dbReference type="NCBI Taxonomy" id="281687"/>
    <lineage>
        <taxon>Eukaryota</taxon>
        <taxon>Metazoa</taxon>
        <taxon>Ecdysozoa</taxon>
        <taxon>Nematoda</taxon>
        <taxon>Chromadorea</taxon>
        <taxon>Rhabditida</taxon>
        <taxon>Rhabditina</taxon>
        <taxon>Rhabditomorpha</taxon>
        <taxon>Rhabditoidea</taxon>
        <taxon>Rhabditidae</taxon>
        <taxon>Peloderinae</taxon>
        <taxon>Caenorhabditis</taxon>
    </lineage>
</organism>
<reference evidence="9" key="1">
    <citation type="submission" date="2010-08" db="EMBL/GenBank/DDBJ databases">
        <authorList>
            <consortium name="Caenorhabditis japonica Sequencing Consortium"/>
            <person name="Wilson R.K."/>
        </authorList>
    </citation>
    <scope>NUCLEOTIDE SEQUENCE [LARGE SCALE GENOMIC DNA]</scope>
    <source>
        <strain evidence="9">DF5081</strain>
    </source>
</reference>
<evidence type="ECO:0000256" key="1">
    <source>
        <dbReference type="ARBA" id="ARBA00012513"/>
    </source>
</evidence>
<evidence type="ECO:0000256" key="4">
    <source>
        <dbReference type="PROSITE-ProRule" id="PRU10141"/>
    </source>
</evidence>
<feature type="binding site" evidence="4">
    <location>
        <position position="109"/>
    </location>
    <ligand>
        <name>ATP</name>
        <dbReference type="ChEBI" id="CHEBI:30616"/>
    </ligand>
</feature>
<keyword evidence="5" id="KW-0418">Kinase</keyword>